<evidence type="ECO:0000313" key="4">
    <source>
        <dbReference type="EMBL" id="SEF64772.1"/>
    </source>
</evidence>
<name>A0A1H5TPI8_9CLOT</name>
<gene>
    <name evidence="4" type="ORF">SAMN05660865_00688</name>
</gene>
<feature type="domain" description="Calcineurin-like phosphoesterase" evidence="3">
    <location>
        <begin position="1"/>
        <end position="198"/>
    </location>
</feature>
<dbReference type="PANTHER" id="PTHR42850:SF2">
    <property type="entry name" value="BLL5683 PROTEIN"/>
    <property type="match status" value="1"/>
</dbReference>
<proteinExistence type="inferred from homology"/>
<dbReference type="PANTHER" id="PTHR42850">
    <property type="entry name" value="METALLOPHOSPHOESTERASE"/>
    <property type="match status" value="1"/>
</dbReference>
<dbReference type="PIRSF" id="PIRSF000883">
    <property type="entry name" value="Pesterase_MJ0912"/>
    <property type="match status" value="1"/>
</dbReference>
<keyword evidence="2" id="KW-0479">Metal-binding</keyword>
<evidence type="ECO:0000313" key="5">
    <source>
        <dbReference type="Proteomes" id="UP000242850"/>
    </source>
</evidence>
<dbReference type="InterPro" id="IPR024654">
    <property type="entry name" value="Calcineurin-like_PHP_lpxH"/>
</dbReference>
<dbReference type="InterPro" id="IPR000979">
    <property type="entry name" value="Phosphodiesterase_MJ0936/Vps29"/>
</dbReference>
<evidence type="ECO:0000256" key="2">
    <source>
        <dbReference type="RuleBase" id="RU362039"/>
    </source>
</evidence>
<dbReference type="RefSeq" id="WP_103895692.1">
    <property type="nucleotide sequence ID" value="NZ_FNUK01000006.1"/>
</dbReference>
<dbReference type="Gene3D" id="3.60.21.10">
    <property type="match status" value="1"/>
</dbReference>
<dbReference type="EMBL" id="FNUK01000006">
    <property type="protein sequence ID" value="SEF64772.1"/>
    <property type="molecule type" value="Genomic_DNA"/>
</dbReference>
<keyword evidence="5" id="KW-1185">Reference proteome</keyword>
<evidence type="ECO:0000256" key="1">
    <source>
        <dbReference type="ARBA" id="ARBA00008950"/>
    </source>
</evidence>
<dbReference type="GO" id="GO:0016791">
    <property type="term" value="F:phosphatase activity"/>
    <property type="evidence" value="ECO:0007669"/>
    <property type="project" value="TreeGrafter"/>
</dbReference>
<accession>A0A1H5TPI8</accession>
<dbReference type="GO" id="GO:0005737">
    <property type="term" value="C:cytoplasm"/>
    <property type="evidence" value="ECO:0007669"/>
    <property type="project" value="TreeGrafter"/>
</dbReference>
<dbReference type="InterPro" id="IPR029052">
    <property type="entry name" value="Metallo-depent_PP-like"/>
</dbReference>
<evidence type="ECO:0000259" key="3">
    <source>
        <dbReference type="Pfam" id="PF12850"/>
    </source>
</evidence>
<comment type="cofactor">
    <cofactor evidence="2">
        <name>a divalent metal cation</name>
        <dbReference type="ChEBI" id="CHEBI:60240"/>
    </cofactor>
</comment>
<organism evidence="4 5">
    <name type="scientific">Caloramator fervidus</name>
    <dbReference type="NCBI Taxonomy" id="29344"/>
    <lineage>
        <taxon>Bacteria</taxon>
        <taxon>Bacillati</taxon>
        <taxon>Bacillota</taxon>
        <taxon>Clostridia</taxon>
        <taxon>Eubacteriales</taxon>
        <taxon>Clostridiaceae</taxon>
        <taxon>Caloramator</taxon>
    </lineage>
</organism>
<dbReference type="SUPFAM" id="SSF56300">
    <property type="entry name" value="Metallo-dependent phosphatases"/>
    <property type="match status" value="1"/>
</dbReference>
<dbReference type="OrthoDB" id="9800565at2"/>
<dbReference type="InterPro" id="IPR050126">
    <property type="entry name" value="Ap4A_hydrolase"/>
</dbReference>
<dbReference type="Proteomes" id="UP000242850">
    <property type="component" value="Unassembled WGS sequence"/>
</dbReference>
<dbReference type="GO" id="GO:0046872">
    <property type="term" value="F:metal ion binding"/>
    <property type="evidence" value="ECO:0007669"/>
    <property type="project" value="UniProtKB-KW"/>
</dbReference>
<protein>
    <recommendedName>
        <fullName evidence="2">Phosphoesterase</fullName>
        <ecNumber evidence="2">3.1.4.-</ecNumber>
    </recommendedName>
</protein>
<sequence length="236" mass="26921">MKIGVISDVHSNILALEAVFQDIQKRKVDLIVCTGDLVGYGPYPNEVVEFIRKNNILTVMGNYDDAVGYERMICGCDYPDPKDMENAAISLNFTIETLKEENKKFLRQLPYEMILKFEEKSIMFVHGSPRRLNEYLKENSKEAQEVMEDFKYDILVCGHTHIPYVKRYGEKLLVNSGSIGKPKTGSPYANYVILNISQEVDVEICSVNYDYEVVAKEILKNGLPEKFAENIRTGKA</sequence>
<dbReference type="EC" id="3.1.4.-" evidence="2"/>
<comment type="similarity">
    <text evidence="1 2">Belongs to the metallophosphoesterase superfamily. YfcE family.</text>
</comment>
<dbReference type="Pfam" id="PF12850">
    <property type="entry name" value="Metallophos_2"/>
    <property type="match status" value="1"/>
</dbReference>
<dbReference type="InterPro" id="IPR011152">
    <property type="entry name" value="Pesterase_MJ0912"/>
</dbReference>
<dbReference type="AlphaFoldDB" id="A0A1H5TPI8"/>
<dbReference type="NCBIfam" id="TIGR00040">
    <property type="entry name" value="yfcE"/>
    <property type="match status" value="1"/>
</dbReference>
<reference evidence="5" key="1">
    <citation type="submission" date="2016-10" db="EMBL/GenBank/DDBJ databases">
        <authorList>
            <person name="Varghese N."/>
            <person name="Submissions S."/>
        </authorList>
    </citation>
    <scope>NUCLEOTIDE SEQUENCE [LARGE SCALE GENOMIC DNA]</scope>
    <source>
        <strain evidence="5">DSM 5463</strain>
    </source>
</reference>